<organism evidence="1 2">
    <name type="scientific">Fusobacterium pseudoperiodonticum</name>
    <dbReference type="NCBI Taxonomy" id="2663009"/>
    <lineage>
        <taxon>Bacteria</taxon>
        <taxon>Fusobacteriati</taxon>
        <taxon>Fusobacteriota</taxon>
        <taxon>Fusobacteriia</taxon>
        <taxon>Fusobacteriales</taxon>
        <taxon>Fusobacteriaceae</taxon>
        <taxon>Fusobacterium</taxon>
    </lineage>
</organism>
<dbReference type="RefSeq" id="WP_099988262.1">
    <property type="nucleotide sequence ID" value="NZ_CP024700.1"/>
</dbReference>
<evidence type="ECO:0000313" key="1">
    <source>
        <dbReference type="EMBL" id="ATV62459.1"/>
    </source>
</evidence>
<evidence type="ECO:0000313" key="2">
    <source>
        <dbReference type="Proteomes" id="UP000228552"/>
    </source>
</evidence>
<gene>
    <name evidence="1" type="ORF">CTM74_11815</name>
</gene>
<keyword evidence="2" id="KW-1185">Reference proteome</keyword>
<accession>A0AAD0AMT1</accession>
<reference evidence="1 2" key="1">
    <citation type="submission" date="2017-11" db="EMBL/GenBank/DDBJ databases">
        <title>Genome sequencing of Fusobacterium periodonticum KCOM 1263.</title>
        <authorList>
            <person name="Kook J.-K."/>
            <person name="Park S.-N."/>
            <person name="Lim Y.K."/>
        </authorList>
    </citation>
    <scope>NUCLEOTIDE SEQUENCE [LARGE SCALE GENOMIC DNA]</scope>
    <source>
        <strain evidence="1 2">KCOM 1263</strain>
    </source>
</reference>
<proteinExistence type="predicted"/>
<dbReference type="Proteomes" id="UP000228552">
    <property type="component" value="Chromosome"/>
</dbReference>
<name>A0AAD0AMT1_9FUSO</name>
<protein>
    <submittedName>
        <fullName evidence="1">Uncharacterized protein</fullName>
    </submittedName>
</protein>
<sequence>MKDLYFISEETKIIFALVELDGKAQLNLLGVDYYHYAVIEAGQKWYYETKDILEKSNHPKAKEAMKQLEKIFKGMGHPNIKK</sequence>
<dbReference type="EMBL" id="CP024700">
    <property type="protein sequence ID" value="ATV62459.1"/>
    <property type="molecule type" value="Genomic_DNA"/>
</dbReference>
<dbReference type="AlphaFoldDB" id="A0AAD0AMT1"/>